<name>A0A6C0CJ76_9ZZZZ</name>
<dbReference type="AlphaFoldDB" id="A0A6C0CJ76"/>
<accession>A0A6C0CJ76</accession>
<proteinExistence type="predicted"/>
<organism evidence="1">
    <name type="scientific">viral metagenome</name>
    <dbReference type="NCBI Taxonomy" id="1070528"/>
    <lineage>
        <taxon>unclassified sequences</taxon>
        <taxon>metagenomes</taxon>
        <taxon>organismal metagenomes</taxon>
    </lineage>
</organism>
<sequence>MALHPLAKILPQVLVNEIFSYDPQHREYMRDVMNDLLFAHHKWNMDPVFDELIEQECDNEYCSEIITRYSDESESVIILNNLYHFCCENCAGEGEWSIRYDYRKSMRRRA</sequence>
<protein>
    <submittedName>
        <fullName evidence="1">Uncharacterized protein</fullName>
    </submittedName>
</protein>
<dbReference type="EMBL" id="MN739424">
    <property type="protein sequence ID" value="QHT04212.1"/>
    <property type="molecule type" value="Genomic_DNA"/>
</dbReference>
<evidence type="ECO:0000313" key="1">
    <source>
        <dbReference type="EMBL" id="QHT04212.1"/>
    </source>
</evidence>
<reference evidence="1" key="1">
    <citation type="journal article" date="2020" name="Nature">
        <title>Giant virus diversity and host interactions through global metagenomics.</title>
        <authorList>
            <person name="Schulz F."/>
            <person name="Roux S."/>
            <person name="Paez-Espino D."/>
            <person name="Jungbluth S."/>
            <person name="Walsh D.A."/>
            <person name="Denef V.J."/>
            <person name="McMahon K.D."/>
            <person name="Konstantinidis K.T."/>
            <person name="Eloe-Fadrosh E.A."/>
            <person name="Kyrpides N.C."/>
            <person name="Woyke T."/>
        </authorList>
    </citation>
    <scope>NUCLEOTIDE SEQUENCE</scope>
    <source>
        <strain evidence="1">GVMAG-M-3300021185-45</strain>
    </source>
</reference>